<sequence>MLCSPWALQRRPPIMAFSSFQFYDGFLASGLLWDSVAHDRPWPPIENTISARPTTDQKVPRLRKILQGADHARGPLHQRLLMLPEVRFHASVALGAGARR</sequence>
<dbReference type="Proteomes" id="UP001189429">
    <property type="component" value="Unassembled WGS sequence"/>
</dbReference>
<evidence type="ECO:0000313" key="1">
    <source>
        <dbReference type="EMBL" id="CAK0792277.1"/>
    </source>
</evidence>
<accession>A0ABN9PH38</accession>
<evidence type="ECO:0000313" key="2">
    <source>
        <dbReference type="Proteomes" id="UP001189429"/>
    </source>
</evidence>
<name>A0ABN9PH38_9DINO</name>
<protein>
    <submittedName>
        <fullName evidence="1">Uncharacterized protein</fullName>
    </submittedName>
</protein>
<reference evidence="1" key="1">
    <citation type="submission" date="2023-10" db="EMBL/GenBank/DDBJ databases">
        <authorList>
            <person name="Chen Y."/>
            <person name="Shah S."/>
            <person name="Dougan E. K."/>
            <person name="Thang M."/>
            <person name="Chan C."/>
        </authorList>
    </citation>
    <scope>NUCLEOTIDE SEQUENCE [LARGE SCALE GENOMIC DNA]</scope>
</reference>
<comment type="caution">
    <text evidence="1">The sequence shown here is derived from an EMBL/GenBank/DDBJ whole genome shotgun (WGS) entry which is preliminary data.</text>
</comment>
<dbReference type="EMBL" id="CAUYUJ010000743">
    <property type="protein sequence ID" value="CAK0792277.1"/>
    <property type="molecule type" value="Genomic_DNA"/>
</dbReference>
<keyword evidence="2" id="KW-1185">Reference proteome</keyword>
<gene>
    <name evidence="1" type="ORF">PCOR1329_LOCUS2925</name>
</gene>
<proteinExistence type="predicted"/>
<organism evidence="1 2">
    <name type="scientific">Prorocentrum cordatum</name>
    <dbReference type="NCBI Taxonomy" id="2364126"/>
    <lineage>
        <taxon>Eukaryota</taxon>
        <taxon>Sar</taxon>
        <taxon>Alveolata</taxon>
        <taxon>Dinophyceae</taxon>
        <taxon>Prorocentrales</taxon>
        <taxon>Prorocentraceae</taxon>
        <taxon>Prorocentrum</taxon>
    </lineage>
</organism>